<dbReference type="InterPro" id="IPR020806">
    <property type="entry name" value="PKS_PP-bd"/>
</dbReference>
<dbReference type="NCBIfam" id="NF003417">
    <property type="entry name" value="PRK04813.1"/>
    <property type="match status" value="5"/>
</dbReference>
<dbReference type="Pfam" id="PF13193">
    <property type="entry name" value="AMP-binding_C"/>
    <property type="match status" value="4"/>
</dbReference>
<feature type="non-terminal residue" evidence="7">
    <location>
        <position position="1"/>
    </location>
</feature>
<dbReference type="Gene3D" id="3.40.50.1820">
    <property type="entry name" value="alpha/beta hydrolase"/>
    <property type="match status" value="1"/>
</dbReference>
<evidence type="ECO:0000259" key="6">
    <source>
        <dbReference type="PROSITE" id="PS50075"/>
    </source>
</evidence>
<feature type="domain" description="Carrier" evidence="6">
    <location>
        <begin position="4861"/>
        <end position="4936"/>
    </location>
</feature>
<evidence type="ECO:0000256" key="5">
    <source>
        <dbReference type="ARBA" id="ARBA00023194"/>
    </source>
</evidence>
<dbReference type="NCBIfam" id="TIGR01733">
    <property type="entry name" value="AA-adenyl-dom"/>
    <property type="match status" value="5"/>
</dbReference>
<dbReference type="Gene3D" id="3.40.50.980">
    <property type="match status" value="10"/>
</dbReference>
<dbReference type="PROSITE" id="PS50075">
    <property type="entry name" value="CARRIER"/>
    <property type="match status" value="5"/>
</dbReference>
<evidence type="ECO:0000256" key="3">
    <source>
        <dbReference type="ARBA" id="ARBA00022450"/>
    </source>
</evidence>
<dbReference type="InterPro" id="IPR029058">
    <property type="entry name" value="AB_hydrolase_fold"/>
</dbReference>
<dbReference type="FunFam" id="1.10.1200.10:FF:000005">
    <property type="entry name" value="Nonribosomal peptide synthetase 1"/>
    <property type="match status" value="2"/>
</dbReference>
<dbReference type="InterPro" id="IPR020845">
    <property type="entry name" value="AMP-binding_CS"/>
</dbReference>
<dbReference type="PANTHER" id="PTHR45527:SF1">
    <property type="entry name" value="FATTY ACID SYNTHASE"/>
    <property type="match status" value="1"/>
</dbReference>
<dbReference type="GO" id="GO:0003824">
    <property type="term" value="F:catalytic activity"/>
    <property type="evidence" value="ECO:0007669"/>
    <property type="project" value="InterPro"/>
</dbReference>
<dbReference type="STRING" id="37658.SAMN05661086_03671"/>
<dbReference type="InterPro" id="IPR010071">
    <property type="entry name" value="AA_adenyl_dom"/>
</dbReference>
<dbReference type="InterPro" id="IPR036736">
    <property type="entry name" value="ACP-like_sf"/>
</dbReference>
<evidence type="ECO:0000313" key="7">
    <source>
        <dbReference type="EMBL" id="SFS08509.1"/>
    </source>
</evidence>
<dbReference type="Pfam" id="PF00668">
    <property type="entry name" value="Condensation"/>
    <property type="match status" value="5"/>
</dbReference>
<evidence type="ECO:0000256" key="2">
    <source>
        <dbReference type="ARBA" id="ARBA00006432"/>
    </source>
</evidence>
<dbReference type="Proteomes" id="UP000199659">
    <property type="component" value="Unassembled WGS sequence"/>
</dbReference>
<keyword evidence="4" id="KW-0597">Phosphoprotein</keyword>
<feature type="domain" description="Carrier" evidence="6">
    <location>
        <begin position="1799"/>
        <end position="1874"/>
    </location>
</feature>
<dbReference type="SUPFAM" id="SSF56801">
    <property type="entry name" value="Acetyl-CoA synthetase-like"/>
    <property type="match status" value="5"/>
</dbReference>
<dbReference type="InterPro" id="IPR009081">
    <property type="entry name" value="PP-bd_ACP"/>
</dbReference>
<accession>A0A1I6LYF7</accession>
<dbReference type="CDD" id="cd19531">
    <property type="entry name" value="LCL_NRPS-like"/>
    <property type="match status" value="4"/>
</dbReference>
<comment type="similarity">
    <text evidence="2">Belongs to the ATP-dependent AMP-binding enzyme family.</text>
</comment>
<dbReference type="FunFam" id="3.30.300.30:FF:000010">
    <property type="entry name" value="Enterobactin synthetase component F"/>
    <property type="match status" value="3"/>
</dbReference>
<keyword evidence="3" id="KW-0596">Phosphopantetheine</keyword>
<dbReference type="PROSITE" id="PS00012">
    <property type="entry name" value="PHOSPHOPANTETHEINE"/>
    <property type="match status" value="3"/>
</dbReference>
<dbReference type="FunFam" id="2.30.38.10:FF:000001">
    <property type="entry name" value="Non-ribosomal peptide synthetase PvdI"/>
    <property type="match status" value="1"/>
</dbReference>
<feature type="domain" description="Carrier" evidence="6">
    <location>
        <begin position="776"/>
        <end position="851"/>
    </location>
</feature>
<dbReference type="InterPro" id="IPR000873">
    <property type="entry name" value="AMP-dep_synth/lig_dom"/>
</dbReference>
<dbReference type="InterPro" id="IPR045851">
    <property type="entry name" value="AMP-bd_C_sf"/>
</dbReference>
<dbReference type="SMART" id="SM00823">
    <property type="entry name" value="PKS_PP"/>
    <property type="match status" value="5"/>
</dbReference>
<feature type="domain" description="Carrier" evidence="6">
    <location>
        <begin position="2821"/>
        <end position="2896"/>
    </location>
</feature>
<proteinExistence type="inferred from homology"/>
<evidence type="ECO:0000313" key="8">
    <source>
        <dbReference type="Proteomes" id="UP000199659"/>
    </source>
</evidence>
<dbReference type="InterPro" id="IPR006162">
    <property type="entry name" value="Ppantetheine_attach_site"/>
</dbReference>
<dbReference type="Gene3D" id="3.30.559.10">
    <property type="entry name" value="Chloramphenicol acetyltransferase-like domain"/>
    <property type="match status" value="4"/>
</dbReference>
<sequence length="5125" mass="585577">DYSCWAKDRKLEKERAYWNQVFEEPAQVLELPTDAGRGRLRDSQGGQVSRTLPESVRENIKDYCQNHGMTEYMVLLGGLMVLLGAYSGQEDITVGTVAAGRTRRETEEVIGMFANTLVMRGYPEKEKQVKAFFEEIRETGIKGYENQEYPYWRLAEEKGGKRELSRNPLFDVMLVLQDGEAMEYRLNGVESSLEADGAGEVQFELTFQIKRNEKEEEVSLEYSRELYQEETARWMLEHYVECLGWMLEHPEEPLGKVELAGEEEKKKILQEFNYTEKEYPRNRSVVELFEEQVKKNSRHTAVVFEDKKLTYEELNEKADLLAVKLCKYGMKPDDKIVVLADKSLETIIAFLAVVKAGGVYIPVDTAYPEQRKQYILHDCNPALVLLYHNQVTTHIPTLDLEDASLYQAENETVPQGNKTGKLANIIYTSGTTGKPKGVMVTEKGVIRLVKNSNYMKLDEHIVMLQTGSMAFDAFTLEIWGTLLNGGTLVIAETEVIADEKMLRELITKNRVNTMFLTTSLFNQMVQTNAELFAGLEYLLTGGEKISEDHVRKFREVNKETSLINAYGPTENATFTTTFEVKASFDRIPIGKPIANTKVVIINENKLCGIGVPGELCIYGDGLAEGYLNDSLMTSEKFRPNPYEKGRLYHSGDYARWLPDGNIEFLGRIDEQVKIRGFRIELGEIESAIRKIEQIQDAAVIVKQNQNCEKEMYAYYTCKDGVIETRKVKDGLKKSLPSYMIPAYMMQIDEIPVNRNGKLDRKALPEIEAPIENEYVAPGNKREELLCRLFCEILSINQVGIRDNFFELGGHSLRATRLVNQIESELGVRLRLKEVMLNPTVEQIAELLKNTKTCYQPIPEAEIKEFYEMTSVQKRTFITTQMDKEGILYNMPKIMQVYGELHIERFKTALSEMVKRHEILRTKFVRESEQLVQKIQFSPELDFAYFQDLSTPENQLIQNMIQPFDLETGNLIRARVAERNGYHLLFIDMHHIVSDGMSQEIFYRELWALYEGKSLGKSRQYKDYSEWMKQRDLSEQRSYWLGEFEEEPPVLEIPTDYQRPNTMTYHGAVEKCVINQKLSDALEQLTKGTGTTKYMVYLSSIMILLGKYSRQGDVVVGTPMSCRLHKDTENMLGMFVNVLAMRGRPEGKKTFRTFLMEMKEKALKAYENQEYPFEELAEEVAANRDRSRNPLFDVMMVMQNNETVTTQTAGLKMKQTESGKQIAKFDLTFMINEGEQQDEWLLEYRTDLYKKDTALSMLAHLGELLRKIVTNPDQLIEDISFLTDWERQKIMEEFNASDMDYDKEKTVEDCFKEQVKQSPYGKAVAMGNECLTYEELDQKSESLAYWLRELGVKKNDYVAIVAERSLEMMIAIIGTIKAGGAYVPIDPEYPEERIRYIIEDAKPYVILTYQAEVSDNLRENHKVLELGDKALYDNKDCRLESIHGAEDLIYCIFTSGTTGKPKGVMLEQRGIVNLTQNLSKRYDITNKDVILLFASFAFDSSVWEIFMALLNGAELCIVSDEIRKEPRRFEEYIKQQKVTVMLLPPQYLLNLNLKNNRSLRLILSAGSEAAVEITKILPDGVRYVNEYGPTEGSVCATYWEMDLNRTFQQHKIPIGIPVPNKKIYIVDDKENLCPIGAMGELCIAGTGLARGYLNKEELTREKFVQNPFGEGRMYHTGDLARWLSDGTLEYMGRIDEQVKIRGFRIELGEIENAIRQHGEIKDTAVIVRGKKEESRICAYLVSDTAVNLSEFKDWMRTILPEYMIPSSIMQIEAVPVTRNGKLDKKALPEIERGRDESWAAPQNKSEEMICKIFEEVLGIQKVGANENFFDLGGHSLKVINLVNQIEAETAVRFSVREVFDSQTPSKLALLLSSAEKGTKAAFSVAENKPYYPMSSVQKRIFILNEMDQESTAYNMPQIVKFRGNISAEKVESALQKIVDRHEILRTSFLIQNGEPVQKVNEDVKVNFTYEVEGDISEQELIDRFIQPFHFSEESLLRVKLVKRQQDYVLLRDMHHIVSDGVSDGLFRKELNEIYADNQMEPVKYQYKDYSQWMETRNLEDQKAYWLEEFGEGVPVLNMPYDYPRSQRQNFEGDIVNAYSGSKIKNLVKDTARKIAGTDYMVLLAGIMVMLSKYSRQDEIVVGSSVGGRTNQNTEKIMGMFVNTVALKGNPEKGKSGIQFVKEIKDKSVRAYENQEYPFEELVEHVVKTRDLSRNPIFDVLFAYQNTEQVSLCLGGIAAEEIPLTTKTAKFDLTFSICDIGNEYRIELEYCTKLFKKSSVEAMLDHYLVILEQLCTVPDKKIGQLQMITRAETALILEQFNATEAEYPKEASVAELFERQAAKTPDHIAAGFRNQYLTYRQLNEKANSLADILCEYGVGPEEKVALLADKSLEIIIAILAVVKSGAAYVPIDTSYPKQRKEYILKDCSPKVLLVYKNQIETSVPVLDLGDQALYQGNKSNPSLLRKAEDLAYMIYTSGTTGKPKGVMVTSRCISRLVKNTNFMKLDEHISVLQTGSMAFDASTLEIWGPLLNGGRVITADTEEITDKRWLKSCMEQNKINTMWMTSTLFNQMIQEAPDLFDSLEYLMIGGEKLSEEHVRKFKERKTAVHLINGYGPTENTTFTTTYEIPDDFQGIPIGKPIANTKVLIMDETILCGIGVPGELCTFGDGLARGYLNDEELTNEKFRPNPYGKGKLYYTGDLARWLPDGNIEFLGRIDEQVKIRGFRIELGEIESAVRRIEGIQNAAVIVKEDNKGEKVICAYFTANEGKKNSEIREKLKKYLPDYMIPSYMMQIDAIPVNKNGKLERKALPVLEMVAENEYLAPETEAEKTVCHIFEKVLNVKQTGLKDNFFELGGHSLRAAKLVNEIEAETGIRLSIKDVMLYPTPEQLAKLIQEECAYYEPVPQAEEAEYYEMSSAQKRIYLETQKDTNGILYNMPRVMKVYGGLEPEKIKSALEAMIERHEILRTRFFVYENKLVQKIEPRQEADFELISDDAGSEEEVISNLVCPFDLEKGNVIRARVVKRTEYTILLIDMHHIAGDGISEGIFYEEFWKNYYGQTISEPARQYKDYSEWMKKRDLSSQRAYWMAEFEEEVPVLELPVDFARPNEITYTGDVVKQKIEKSIYSKIKKLSKETGTTTYMIFMAAAMVLLEKYSRQSDVVVGTSISGRTHKDTEKMLGMFVNTVAMRGKPEGNKTFYAFLDEIKEKALKAYENQEYPFERLAEEVAGERNRSRNPLFDVMLVLQNNETSVVENGGLKIQEISVLEDVAKFDLSIVVNDREDACDLEVVYRVDLYKKTTVQTMIRHFIRILEQAVTAPHEKLKNFPIATADEIQLIETVFNHTDYQCSDTRNVVELFEEKAARHADKTALTYGAEKMTFGELNAKANSIAWKLRKLGVLPGDLIPVLAERSMEMIVGILGILKAGAAYVPIDPASPRDRIQYMLSDVKANYLLWYCEERQPDCFPGIEVIPLTKGEQEAFQNPERAAKENDLMYCIYTSGTTGNPKGVLLEYKGADNLCRYFKDYLKITEGDVVMQFANNTFDAFVSELIMSLPLGCRLVILDQDRVADAEYISDVIREEKITIVTLPPILSSQLTDYAGLRVLISAGSEAVAKTARSCKETLFVNGYGPTENTVGTTYWKYETEKELHKIPIGKPVYQHKIYILQENNLCGIGVPGEICVTGPGLARGYLNLPELTKEKFVENPFGEGKLYRTGDIGRWLPDGNVEFLGRIDEQVKIRGFRIEPGEVEAAIRKVEQIADAAVLVRKDQEGNNVLCAYFTAEAEKKPEDLYMELKNILPDYMIPSYLMQVTELPMTKNGKLDKKKLPDILQKIQSKYIAPADAVEKMVTDAFEKVLNCCPVSVMDNFFLLGGNSLTAVSLLHEIEKVSGRQLTVRQLFENPVPARLAKILRFKEQTEKIRIPCAPEGDFYAMSFSQKQMYLLQKMSGDSIIYNMPFIMKLSGVPDVSRMQKAFKKLIEENEIFRTSFGEENGEFVQYIHNQIDFILEYKEIEEQELEGEVKSFIRPFHLQMAPLIRAELIKINTEAVLCIDMHHSVSDERTMALMMAELTDYYIEKPGKKKLIQYKDYCVWNASRGIEKERTYWLNRLKDCQSVMELPVDYTRKENTDHKGKRQGFVISGGEHEKIKAFTAAESVTSQMFYLSAIMILLEKYCQQPDITVGIPVSLRNQYELDDMMGMFVNTMPIYAVINEESSCASLISEIRTAVLECTENAAYPFEKLVSDLNVPRDNTRNPLFDVVVSYHKEEVGRKKCFEGMTCEEYQENVIVEKFDMTFTIIETEHAVQIDITYRTSLYKASTIANLLESLQDILQEMTEDKKRKIGEIEGISKRQKKLLLETFNHTKAVPENKEGSICSLIDKAVLDYAKRNALVYKDQTITYQELDKRIELFAQRLLQEGVRKQEVVAVILEPSLEMVVCLLGVLRAGAIFLPMDHNTPEDRIYAILRESGCRQVVLGSRCKGESIQKLVEGNVILTDSVEWDRLPSDKKVESKVTAEDLAYIIYTSGSTGVPNGVMVSHGALANLIYWHNRQYEVTSGDVAAKYAGFGFDASVWEIFPYVAAGACIHILEEEMRMDLKKLAGYFEENKISIAFLPTQICEQFMYYENTSLRYLLTGGDKLSYFVKKNYRLVNNYGPTENTVVTTYYEVTESNSNIPIGKPVDGVSLYVVDKRNKLVPPGGKGELLIAGSSLADGYWKNSELTKKKFIDNPFVSGTKAYKSGDIVKWDEDGNLSFMGRNDEQVKIRGNRVEIGEIEMTIQKYQGISQAVAIIRSINGNKVICAYYCGESVIDSGKLKAFIRKYLPSYMIPSYFVWLETIPLTVNGKVNRRALPEPEIIQAESCERAVTKVQSQISDIWKKLLHVNEVGIHDNFMEIGGDSVLIIQMHKELEERYPGVMVVADIFANPTIADLAEFIEEKQKEKVFRCMQTSAKKAFYAENRRLSGKRKFRREAEKMLADKAVGLERTEERHNVFLFLYTFLISRISEQKDWTICGFNGSDYYFFDMEVEQGGTIGERKEKVEQLYAASEKNERPKVLTESRRNGFVPVFIFQEDSTEYYKKFADVVLCVKFNEGRLWMETEIINKEISEDFAEQILNQYEQIVKAVFSE</sequence>
<dbReference type="Gene3D" id="3.30.559.30">
    <property type="entry name" value="Nonribosomal peptide synthetase, condensation domain"/>
    <property type="match status" value="5"/>
</dbReference>
<dbReference type="FunFam" id="3.40.50.12780:FF:000012">
    <property type="entry name" value="Non-ribosomal peptide synthetase"/>
    <property type="match status" value="1"/>
</dbReference>
<dbReference type="CDD" id="cd12117">
    <property type="entry name" value="A_NRPS_Srf_like"/>
    <property type="match status" value="2"/>
</dbReference>
<evidence type="ECO:0000256" key="4">
    <source>
        <dbReference type="ARBA" id="ARBA00022553"/>
    </source>
</evidence>
<dbReference type="GO" id="GO:0044550">
    <property type="term" value="P:secondary metabolite biosynthetic process"/>
    <property type="evidence" value="ECO:0007669"/>
    <property type="project" value="UniProtKB-ARBA"/>
</dbReference>
<dbReference type="SUPFAM" id="SSF52777">
    <property type="entry name" value="CoA-dependent acyltransferases"/>
    <property type="match status" value="9"/>
</dbReference>
<dbReference type="GO" id="GO:0008610">
    <property type="term" value="P:lipid biosynthetic process"/>
    <property type="evidence" value="ECO:0007669"/>
    <property type="project" value="UniProtKB-ARBA"/>
</dbReference>
<dbReference type="Pfam" id="PF00501">
    <property type="entry name" value="AMP-binding"/>
    <property type="match status" value="5"/>
</dbReference>
<dbReference type="GO" id="GO:0005829">
    <property type="term" value="C:cytosol"/>
    <property type="evidence" value="ECO:0007669"/>
    <property type="project" value="TreeGrafter"/>
</dbReference>
<dbReference type="GO" id="GO:0017000">
    <property type="term" value="P:antibiotic biosynthetic process"/>
    <property type="evidence" value="ECO:0007669"/>
    <property type="project" value="UniProtKB-KW"/>
</dbReference>
<comment type="cofactor">
    <cofactor evidence="1">
        <name>pantetheine 4'-phosphate</name>
        <dbReference type="ChEBI" id="CHEBI:47942"/>
    </cofactor>
</comment>
<dbReference type="Pfam" id="PF00550">
    <property type="entry name" value="PP-binding"/>
    <property type="match status" value="5"/>
</dbReference>
<dbReference type="Gene3D" id="3.30.300.30">
    <property type="match status" value="5"/>
</dbReference>
<dbReference type="Gene3D" id="2.30.38.10">
    <property type="entry name" value="Luciferase, Domain 3"/>
    <property type="match status" value="5"/>
</dbReference>
<dbReference type="FunFam" id="3.40.50.980:FF:000001">
    <property type="entry name" value="Non-ribosomal peptide synthetase"/>
    <property type="match status" value="5"/>
</dbReference>
<feature type="domain" description="Carrier" evidence="6">
    <location>
        <begin position="3838"/>
        <end position="3913"/>
    </location>
</feature>
<dbReference type="GO" id="GO:0031177">
    <property type="term" value="F:phosphopantetheine binding"/>
    <property type="evidence" value="ECO:0007669"/>
    <property type="project" value="InterPro"/>
</dbReference>
<organism evidence="7 8">
    <name type="scientific">Anaeromicropila populeti</name>
    <dbReference type="NCBI Taxonomy" id="37658"/>
    <lineage>
        <taxon>Bacteria</taxon>
        <taxon>Bacillati</taxon>
        <taxon>Bacillota</taxon>
        <taxon>Clostridia</taxon>
        <taxon>Lachnospirales</taxon>
        <taxon>Lachnospiraceae</taxon>
        <taxon>Anaeromicropila</taxon>
    </lineage>
</organism>
<dbReference type="PANTHER" id="PTHR45527">
    <property type="entry name" value="NONRIBOSOMAL PEPTIDE SYNTHETASE"/>
    <property type="match status" value="1"/>
</dbReference>
<dbReference type="GO" id="GO:0043041">
    <property type="term" value="P:amino acid activation for nonribosomal peptide biosynthetic process"/>
    <property type="evidence" value="ECO:0007669"/>
    <property type="project" value="TreeGrafter"/>
</dbReference>
<dbReference type="Gene3D" id="1.10.1200.10">
    <property type="entry name" value="ACP-like"/>
    <property type="match status" value="4"/>
</dbReference>
<dbReference type="CDD" id="cd05930">
    <property type="entry name" value="A_NRPS"/>
    <property type="match status" value="3"/>
</dbReference>
<protein>
    <submittedName>
        <fullName evidence="7">AMP-binding enzyme C-terminal domain-containing protein</fullName>
    </submittedName>
</protein>
<dbReference type="PROSITE" id="PS00455">
    <property type="entry name" value="AMP_BINDING"/>
    <property type="match status" value="2"/>
</dbReference>
<name>A0A1I6LYF7_9FIRM</name>
<dbReference type="OrthoDB" id="9778383at2"/>
<dbReference type="SUPFAM" id="SSF47336">
    <property type="entry name" value="ACP-like"/>
    <property type="match status" value="5"/>
</dbReference>
<dbReference type="EMBL" id="FOYZ01000025">
    <property type="protein sequence ID" value="SFS08509.1"/>
    <property type="molecule type" value="Genomic_DNA"/>
</dbReference>
<keyword evidence="8" id="KW-1185">Reference proteome</keyword>
<dbReference type="InterPro" id="IPR001242">
    <property type="entry name" value="Condensation_dom"/>
</dbReference>
<gene>
    <name evidence="7" type="ORF">SAMN05661086_03671</name>
</gene>
<dbReference type="InterPro" id="IPR023213">
    <property type="entry name" value="CAT-like_dom_sf"/>
</dbReference>
<dbReference type="RefSeq" id="WP_092564330.1">
    <property type="nucleotide sequence ID" value="NZ_FOYZ01000025.1"/>
</dbReference>
<keyword evidence="5" id="KW-0045">Antibiotic biosynthesis</keyword>
<reference evidence="7 8" key="1">
    <citation type="submission" date="2016-10" db="EMBL/GenBank/DDBJ databases">
        <authorList>
            <person name="de Groot N.N."/>
        </authorList>
    </citation>
    <scope>NUCLEOTIDE SEQUENCE [LARGE SCALE GENOMIC DNA]</scope>
    <source>
        <strain evidence="7 8">743A</strain>
    </source>
</reference>
<evidence type="ECO:0000256" key="1">
    <source>
        <dbReference type="ARBA" id="ARBA00001957"/>
    </source>
</evidence>
<dbReference type="InterPro" id="IPR025110">
    <property type="entry name" value="AMP-bd_C"/>
</dbReference>